<accession>A0A9J6DB34</accession>
<evidence type="ECO:0000313" key="2">
    <source>
        <dbReference type="Proteomes" id="UP000821866"/>
    </source>
</evidence>
<gene>
    <name evidence="1" type="ORF">HPB51_018483</name>
</gene>
<reference evidence="1" key="1">
    <citation type="journal article" date="2020" name="Cell">
        <title>Large-Scale Comparative Analyses of Tick Genomes Elucidate Their Genetic Diversity and Vector Capacities.</title>
        <authorList>
            <consortium name="Tick Genome and Microbiome Consortium (TIGMIC)"/>
            <person name="Jia N."/>
            <person name="Wang J."/>
            <person name="Shi W."/>
            <person name="Du L."/>
            <person name="Sun Y."/>
            <person name="Zhan W."/>
            <person name="Jiang J.F."/>
            <person name="Wang Q."/>
            <person name="Zhang B."/>
            <person name="Ji P."/>
            <person name="Bell-Sakyi L."/>
            <person name="Cui X.M."/>
            <person name="Yuan T.T."/>
            <person name="Jiang B.G."/>
            <person name="Yang W.F."/>
            <person name="Lam T.T."/>
            <person name="Chang Q.C."/>
            <person name="Ding S.J."/>
            <person name="Wang X.J."/>
            <person name="Zhu J.G."/>
            <person name="Ruan X.D."/>
            <person name="Zhao L."/>
            <person name="Wei J.T."/>
            <person name="Ye R.Z."/>
            <person name="Que T.C."/>
            <person name="Du C.H."/>
            <person name="Zhou Y.H."/>
            <person name="Cheng J.X."/>
            <person name="Dai P.F."/>
            <person name="Guo W.B."/>
            <person name="Han X.H."/>
            <person name="Huang E.J."/>
            <person name="Li L.F."/>
            <person name="Wei W."/>
            <person name="Gao Y.C."/>
            <person name="Liu J.Z."/>
            <person name="Shao H.Z."/>
            <person name="Wang X."/>
            <person name="Wang C.C."/>
            <person name="Yang T.C."/>
            <person name="Huo Q.B."/>
            <person name="Li W."/>
            <person name="Chen H.Y."/>
            <person name="Chen S.E."/>
            <person name="Zhou L.G."/>
            <person name="Ni X.B."/>
            <person name="Tian J.H."/>
            <person name="Sheng Y."/>
            <person name="Liu T."/>
            <person name="Pan Y.S."/>
            <person name="Xia L.Y."/>
            <person name="Li J."/>
            <person name="Zhao F."/>
            <person name="Cao W.C."/>
        </authorList>
    </citation>
    <scope>NUCLEOTIDE SEQUENCE</scope>
    <source>
        <strain evidence="1">Rmic-2018</strain>
    </source>
</reference>
<name>A0A9J6DB34_RHIMP</name>
<reference evidence="1" key="2">
    <citation type="submission" date="2021-09" db="EMBL/GenBank/DDBJ databases">
        <authorList>
            <person name="Jia N."/>
            <person name="Wang J."/>
            <person name="Shi W."/>
            <person name="Du L."/>
            <person name="Sun Y."/>
            <person name="Zhan W."/>
            <person name="Jiang J."/>
            <person name="Wang Q."/>
            <person name="Zhang B."/>
            <person name="Ji P."/>
            <person name="Sakyi L.B."/>
            <person name="Cui X."/>
            <person name="Yuan T."/>
            <person name="Jiang B."/>
            <person name="Yang W."/>
            <person name="Lam T.T.-Y."/>
            <person name="Chang Q."/>
            <person name="Ding S."/>
            <person name="Wang X."/>
            <person name="Zhu J."/>
            <person name="Ruan X."/>
            <person name="Zhao L."/>
            <person name="Wei J."/>
            <person name="Que T."/>
            <person name="Du C."/>
            <person name="Cheng J."/>
            <person name="Dai P."/>
            <person name="Han X."/>
            <person name="Huang E."/>
            <person name="Gao Y."/>
            <person name="Liu J."/>
            <person name="Shao H."/>
            <person name="Ye R."/>
            <person name="Li L."/>
            <person name="Wei W."/>
            <person name="Wang X."/>
            <person name="Wang C."/>
            <person name="Huo Q."/>
            <person name="Li W."/>
            <person name="Guo W."/>
            <person name="Chen H."/>
            <person name="Chen S."/>
            <person name="Zhou L."/>
            <person name="Zhou L."/>
            <person name="Ni X."/>
            <person name="Tian J."/>
            <person name="Zhou Y."/>
            <person name="Sheng Y."/>
            <person name="Liu T."/>
            <person name="Pan Y."/>
            <person name="Xia L."/>
            <person name="Li J."/>
            <person name="Zhao F."/>
            <person name="Cao W."/>
        </authorList>
    </citation>
    <scope>NUCLEOTIDE SEQUENCE</scope>
    <source>
        <strain evidence="1">Rmic-2018</strain>
        <tissue evidence="1">Larvae</tissue>
    </source>
</reference>
<sequence>MSHIRDIFLLCDRLWGARLSAWLEPSNSVQKKLVRQIQICQNLLLNATAQSGGLSHNFANYRPANKSATYANGASGQASGGVAAAVPPCSTKLQPDTIAAATLTMNGVSHGVVVGATANGPRCMAPSEVESIPASSPLYQDPGVVHPNGICGPRQRSSDDLRLQVSIATT</sequence>
<evidence type="ECO:0000313" key="1">
    <source>
        <dbReference type="EMBL" id="KAH8019256.1"/>
    </source>
</evidence>
<dbReference type="VEuPathDB" id="VectorBase:LOC119179319"/>
<dbReference type="Proteomes" id="UP000821866">
    <property type="component" value="Chromosome 8"/>
</dbReference>
<comment type="caution">
    <text evidence="1">The sequence shown here is derived from an EMBL/GenBank/DDBJ whole genome shotgun (WGS) entry which is preliminary data.</text>
</comment>
<proteinExistence type="predicted"/>
<dbReference type="EMBL" id="JABSTU010000010">
    <property type="protein sequence ID" value="KAH8019256.1"/>
    <property type="molecule type" value="Genomic_DNA"/>
</dbReference>
<organism evidence="1 2">
    <name type="scientific">Rhipicephalus microplus</name>
    <name type="common">Cattle tick</name>
    <name type="synonym">Boophilus microplus</name>
    <dbReference type="NCBI Taxonomy" id="6941"/>
    <lineage>
        <taxon>Eukaryota</taxon>
        <taxon>Metazoa</taxon>
        <taxon>Ecdysozoa</taxon>
        <taxon>Arthropoda</taxon>
        <taxon>Chelicerata</taxon>
        <taxon>Arachnida</taxon>
        <taxon>Acari</taxon>
        <taxon>Parasitiformes</taxon>
        <taxon>Ixodida</taxon>
        <taxon>Ixodoidea</taxon>
        <taxon>Ixodidae</taxon>
        <taxon>Rhipicephalinae</taxon>
        <taxon>Rhipicephalus</taxon>
        <taxon>Boophilus</taxon>
    </lineage>
</organism>
<protein>
    <submittedName>
        <fullName evidence="1">Uncharacterized protein</fullName>
    </submittedName>
</protein>
<dbReference type="AlphaFoldDB" id="A0A9J6DB34"/>
<keyword evidence="2" id="KW-1185">Reference proteome</keyword>